<feature type="binding site" evidence="5">
    <location>
        <begin position="351"/>
        <end position="352"/>
    </location>
    <ligand>
        <name>substrate</name>
    </ligand>
</feature>
<dbReference type="InterPro" id="IPR005194">
    <property type="entry name" value="Glyco_hydro_65_C"/>
</dbReference>
<feature type="domain" description="Glycoside hydrolase family 65 central catalytic" evidence="6">
    <location>
        <begin position="316"/>
        <end position="695"/>
    </location>
</feature>
<evidence type="ECO:0000259" key="6">
    <source>
        <dbReference type="Pfam" id="PF03632"/>
    </source>
</evidence>
<dbReference type="Pfam" id="PF03632">
    <property type="entry name" value="Glyco_hydro_65m"/>
    <property type="match status" value="1"/>
</dbReference>
<evidence type="ECO:0000259" key="8">
    <source>
        <dbReference type="Pfam" id="PF03636"/>
    </source>
</evidence>
<evidence type="ECO:0000256" key="2">
    <source>
        <dbReference type="ARBA" id="ARBA00022676"/>
    </source>
</evidence>
<evidence type="ECO:0000313" key="10">
    <source>
        <dbReference type="Proteomes" id="UP000823918"/>
    </source>
</evidence>
<dbReference type="InterPro" id="IPR008928">
    <property type="entry name" value="6-hairpin_glycosidase_sf"/>
</dbReference>
<feature type="binding site" evidence="5">
    <location>
        <begin position="607"/>
        <end position="608"/>
    </location>
    <ligand>
        <name>substrate</name>
    </ligand>
</feature>
<proteinExistence type="inferred from homology"/>
<comment type="similarity">
    <text evidence="1">Belongs to the glycosyl hydrolase 65 family.</text>
</comment>
<accession>A0A9D2TJV8</accession>
<feature type="active site" description="Proton donor" evidence="4">
    <location>
        <position position="494"/>
    </location>
</feature>
<comment type="caution">
    <text evidence="9">The sequence shown here is derived from an EMBL/GenBank/DDBJ whole genome shotgun (WGS) entry which is preliminary data.</text>
</comment>
<dbReference type="PIRSF" id="PIRSF036289">
    <property type="entry name" value="Glycosyl_hydrolase_malt_phosph"/>
    <property type="match status" value="1"/>
</dbReference>
<dbReference type="EMBL" id="DWWA01000008">
    <property type="protein sequence ID" value="HJC71458.1"/>
    <property type="molecule type" value="Genomic_DNA"/>
</dbReference>
<feature type="domain" description="Glycoside hydrolase family 65 C-terminal" evidence="7">
    <location>
        <begin position="705"/>
        <end position="764"/>
    </location>
</feature>
<protein>
    <submittedName>
        <fullName evidence="9">Family 65 glycosyl hydrolase</fullName>
    </submittedName>
</protein>
<dbReference type="Gene3D" id="2.60.420.10">
    <property type="entry name" value="Maltose phosphorylase, domain 3"/>
    <property type="match status" value="1"/>
</dbReference>
<dbReference type="PANTHER" id="PTHR11051:SF8">
    <property type="entry name" value="PROTEIN-GLUCOSYLGALACTOSYLHYDROXYLYSINE GLUCOSIDASE"/>
    <property type="match status" value="1"/>
</dbReference>
<evidence type="ECO:0000256" key="3">
    <source>
        <dbReference type="ARBA" id="ARBA00022679"/>
    </source>
</evidence>
<dbReference type="GO" id="GO:0005975">
    <property type="term" value="P:carbohydrate metabolic process"/>
    <property type="evidence" value="ECO:0007669"/>
    <property type="project" value="InterPro"/>
</dbReference>
<dbReference type="InterPro" id="IPR005196">
    <property type="entry name" value="Glyco_hydro_65_N"/>
</dbReference>
<evidence type="ECO:0000313" key="9">
    <source>
        <dbReference type="EMBL" id="HJC71458.1"/>
    </source>
</evidence>
<evidence type="ECO:0000256" key="4">
    <source>
        <dbReference type="PIRSR" id="PIRSR036289-50"/>
    </source>
</evidence>
<dbReference type="GO" id="GO:0004553">
    <property type="term" value="F:hydrolase activity, hydrolyzing O-glycosyl compounds"/>
    <property type="evidence" value="ECO:0007669"/>
    <property type="project" value="TreeGrafter"/>
</dbReference>
<dbReference type="SUPFAM" id="SSF48208">
    <property type="entry name" value="Six-hairpin glycosidases"/>
    <property type="match status" value="1"/>
</dbReference>
<dbReference type="Pfam" id="PF03633">
    <property type="entry name" value="Glyco_hydro_65C"/>
    <property type="match status" value="1"/>
</dbReference>
<keyword evidence="3" id="KW-0808">Transferase</keyword>
<evidence type="ECO:0000259" key="7">
    <source>
        <dbReference type="Pfam" id="PF03633"/>
    </source>
</evidence>
<sequence>MIKYDAGTKDLKNWLVQEMAFDARYLGKCEAIFAQGNGYLGVRNALEEAYTTEVRNMFVTGTFNKASEEEVTELPNVPDMTGMSICVEGHAFDLLEGHVKDYTRTLNLKTGETVREVTWVSPTGVEVTATFRRMVSLEQEHVFALCVDLSCDREAKVVIETGVDGAVTNSGAQHFENLERRVYDGVAMQYLSKTTQSDVWIAQHAACVLNREADVLPVMGRRTLKNRYTLTLPAKETLHMEKLCTVYSTRDMAYEGMTPEEAKQAAKDDGMKALHNAIEQGYDTLLEKSAGVWARYWEESDVQIEGDADFDQLAVRFALYHLNIMVKHDDDRVGIGAKALTGEGYKGHSFWDTEMFILPYFTFTRPETARTLLQYRYRNLYGAHLKAKECGYEGAMYPWECAWVDDGEVTPLYMGADIVTGKITKVWTGLIEHHISADIAYAVQQYADVTGDTDYMERCGYEIILDTALFWASRVQWNEERGRYEILDVIGPDEYKEHVDNNAYTNYMAHHNMRMALDVMAQLEAQGGETYERLNKKLDFAALRAKINACIDKIYLPVPNENGIVPQFDGYLSLTPLDLTKYKSGDAVLGIYNDYNTEQLNHYMVSKQADTVMLFFLLDELFDFETKKKNFVFYEDKTLHDSSLSKCTHAILACDYGMEDMAYNLYRRALTIDLGPYMKSSNEGIHSASTGGIWESTVMGFGGVRIKKGGLTIAPRLPKVWKTLSFPLVYQGATLRVRADHHVVCVENHGEHAVELTLCGERVTAAPGRCVEKRTEGQAQ</sequence>
<dbReference type="Proteomes" id="UP000823918">
    <property type="component" value="Unassembled WGS sequence"/>
</dbReference>
<evidence type="ECO:0000256" key="5">
    <source>
        <dbReference type="PIRSR" id="PIRSR036289-51"/>
    </source>
</evidence>
<dbReference type="AlphaFoldDB" id="A0A9D2TJV8"/>
<reference evidence="9" key="1">
    <citation type="journal article" date="2021" name="PeerJ">
        <title>Extensive microbial diversity within the chicken gut microbiome revealed by metagenomics and culture.</title>
        <authorList>
            <person name="Gilroy R."/>
            <person name="Ravi A."/>
            <person name="Getino M."/>
            <person name="Pursley I."/>
            <person name="Horton D.L."/>
            <person name="Alikhan N.F."/>
            <person name="Baker D."/>
            <person name="Gharbi K."/>
            <person name="Hall N."/>
            <person name="Watson M."/>
            <person name="Adriaenssens E.M."/>
            <person name="Foster-Nyarko E."/>
            <person name="Jarju S."/>
            <person name="Secka A."/>
            <person name="Antonio M."/>
            <person name="Oren A."/>
            <person name="Chaudhuri R.R."/>
            <person name="La Ragione R."/>
            <person name="Hildebrand F."/>
            <person name="Pallen M.J."/>
        </authorList>
    </citation>
    <scope>NUCLEOTIDE SEQUENCE</scope>
    <source>
        <strain evidence="9">5933</strain>
    </source>
</reference>
<reference evidence="9" key="2">
    <citation type="submission" date="2021-04" db="EMBL/GenBank/DDBJ databases">
        <authorList>
            <person name="Gilroy R."/>
        </authorList>
    </citation>
    <scope>NUCLEOTIDE SEQUENCE</scope>
    <source>
        <strain evidence="9">5933</strain>
    </source>
</reference>
<dbReference type="GO" id="GO:0030246">
    <property type="term" value="F:carbohydrate binding"/>
    <property type="evidence" value="ECO:0007669"/>
    <property type="project" value="InterPro"/>
</dbReference>
<dbReference type="InterPro" id="IPR017045">
    <property type="entry name" value="Malt_Pase/Glycosyl_Hdrlase"/>
</dbReference>
<dbReference type="Gene3D" id="2.70.98.40">
    <property type="entry name" value="Glycoside hydrolase, family 65, N-terminal domain"/>
    <property type="match status" value="1"/>
</dbReference>
<dbReference type="SUPFAM" id="SSF74650">
    <property type="entry name" value="Galactose mutarotase-like"/>
    <property type="match status" value="1"/>
</dbReference>
<keyword evidence="2" id="KW-0328">Glycosyltransferase</keyword>
<name>A0A9D2TJV8_9FIRM</name>
<dbReference type="Pfam" id="PF03636">
    <property type="entry name" value="Glyco_hydro_65N"/>
    <property type="match status" value="1"/>
</dbReference>
<dbReference type="InterPro" id="IPR037018">
    <property type="entry name" value="GH65_N"/>
</dbReference>
<dbReference type="PANTHER" id="PTHR11051">
    <property type="entry name" value="GLYCOSYL HYDROLASE-RELATED"/>
    <property type="match status" value="1"/>
</dbReference>
<evidence type="ECO:0000256" key="1">
    <source>
        <dbReference type="ARBA" id="ARBA00006768"/>
    </source>
</evidence>
<dbReference type="GO" id="GO:0016757">
    <property type="term" value="F:glycosyltransferase activity"/>
    <property type="evidence" value="ECO:0007669"/>
    <property type="project" value="UniProtKB-KW"/>
</dbReference>
<feature type="domain" description="Glycoside hydrolase family 65 N-terminal" evidence="8">
    <location>
        <begin position="18"/>
        <end position="250"/>
    </location>
</feature>
<dbReference type="InterPro" id="IPR005195">
    <property type="entry name" value="Glyco_hydro_65_M"/>
</dbReference>
<dbReference type="InterPro" id="IPR012341">
    <property type="entry name" value="6hp_glycosidase-like_sf"/>
</dbReference>
<dbReference type="Gene3D" id="1.50.10.10">
    <property type="match status" value="1"/>
</dbReference>
<dbReference type="InterPro" id="IPR011013">
    <property type="entry name" value="Gal_mutarotase_sf_dom"/>
</dbReference>
<organism evidence="9 10">
    <name type="scientific">Candidatus Ruthenibacterium merdavium</name>
    <dbReference type="NCBI Taxonomy" id="2838752"/>
    <lineage>
        <taxon>Bacteria</taxon>
        <taxon>Bacillati</taxon>
        <taxon>Bacillota</taxon>
        <taxon>Clostridia</taxon>
        <taxon>Eubacteriales</taxon>
        <taxon>Oscillospiraceae</taxon>
        <taxon>Ruthenibacterium</taxon>
    </lineage>
</organism>
<gene>
    <name evidence="9" type="ORF">H9698_01515</name>
</gene>
<keyword evidence="9" id="KW-0378">Hydrolase</keyword>